<comment type="caution">
    <text evidence="1">The sequence shown here is derived from an EMBL/GenBank/DDBJ whole genome shotgun (WGS) entry which is preliminary data.</text>
</comment>
<evidence type="ECO:0000313" key="2">
    <source>
        <dbReference type="Proteomes" id="UP000789901"/>
    </source>
</evidence>
<dbReference type="Pfam" id="PF02992">
    <property type="entry name" value="Transposase_21"/>
    <property type="match status" value="1"/>
</dbReference>
<sequence length="586" mass="67621">MNKDVLCTCIWCLQVSNGQGKSVSKATCTRHLIKQKKTWPDTADMPIIQRNLATSTQTFLPDSNILTILSIPLPSILIPPQTNQDENSYNHIIDEFASIYDLNIDSSDEQSSIISNENDDLIESLDVESLELQEELFKLLEVQEDSFKLLEVQEELVGLSEEDEEIDEFENLIKGLKLFRIKDKHNISETAFNKILKVLKISNITLYRLEKYLKSLGPLKPLLIDCCINSCVAFTGNLINKNICPRCQEPCYKFNKVTQKSVAYWSLIDSLKIQYKDKTRAETFHYRYNYTLTQNYALGNQIGDVFNGFQYKSLVSSGFFSDCQDVALMISTDRYQIFHQKRDDCWVILVINANLLPDIHVLRENLMISTIIPGLKALKDFNSFLQPLVNELKQLQDYINDAMAIEQMNGKLNKHEVQMRTSNSDYILSNSDWAKIGKIMEDNRKNMLLSFGHPFIDIQEYIQNDSQRILATLISYHYLLHIAISIYNTGPAWATWQYPIERLCGMLLPLVPEINHILFDSSLKTSDYSEDRVFTIDNIQEKLYSPLHLGAFDIINVSAICRNVGFLRLPDNEFYIIDQENRIKFQ</sequence>
<organism evidence="1 2">
    <name type="scientific">Gigaspora margarita</name>
    <dbReference type="NCBI Taxonomy" id="4874"/>
    <lineage>
        <taxon>Eukaryota</taxon>
        <taxon>Fungi</taxon>
        <taxon>Fungi incertae sedis</taxon>
        <taxon>Mucoromycota</taxon>
        <taxon>Glomeromycotina</taxon>
        <taxon>Glomeromycetes</taxon>
        <taxon>Diversisporales</taxon>
        <taxon>Gigasporaceae</taxon>
        <taxon>Gigaspora</taxon>
    </lineage>
</organism>
<evidence type="ECO:0000313" key="1">
    <source>
        <dbReference type="EMBL" id="CAG8534980.1"/>
    </source>
</evidence>
<accession>A0ABM8W629</accession>
<dbReference type="InterPro" id="IPR004242">
    <property type="entry name" value="Transposase_21"/>
</dbReference>
<dbReference type="Proteomes" id="UP000789901">
    <property type="component" value="Unassembled WGS sequence"/>
</dbReference>
<proteinExistence type="predicted"/>
<gene>
    <name evidence="1" type="ORF">GMARGA_LOCUS3803</name>
</gene>
<protein>
    <submittedName>
        <fullName evidence="1">41600_t:CDS:1</fullName>
    </submittedName>
</protein>
<keyword evidence="2" id="KW-1185">Reference proteome</keyword>
<name>A0ABM8W629_GIGMA</name>
<dbReference type="EMBL" id="CAJVQB010001424">
    <property type="protein sequence ID" value="CAG8534980.1"/>
    <property type="molecule type" value="Genomic_DNA"/>
</dbReference>
<reference evidence="1 2" key="1">
    <citation type="submission" date="2021-06" db="EMBL/GenBank/DDBJ databases">
        <authorList>
            <person name="Kallberg Y."/>
            <person name="Tangrot J."/>
            <person name="Rosling A."/>
        </authorList>
    </citation>
    <scope>NUCLEOTIDE SEQUENCE [LARGE SCALE GENOMIC DNA]</scope>
    <source>
        <strain evidence="1 2">120-4 pot B 10/14</strain>
    </source>
</reference>